<dbReference type="PANTHER" id="PTHR23048">
    <property type="entry name" value="MYOSIN LIGHT CHAIN 1, 3"/>
    <property type="match status" value="1"/>
</dbReference>
<evidence type="ECO:0000256" key="5">
    <source>
        <dbReference type="ARBA" id="ARBA00023175"/>
    </source>
</evidence>
<evidence type="ECO:0000256" key="4">
    <source>
        <dbReference type="ARBA" id="ARBA00023123"/>
    </source>
</evidence>
<dbReference type="Proteomes" id="UP000502823">
    <property type="component" value="Unassembled WGS sequence"/>
</dbReference>
<comment type="caution">
    <text evidence="8">The sequence shown here is derived from an EMBL/GenBank/DDBJ whole genome shotgun (WGS) entry which is preliminary data.</text>
</comment>
<evidence type="ECO:0000256" key="3">
    <source>
        <dbReference type="ARBA" id="ARBA00022737"/>
    </source>
</evidence>
<keyword evidence="5" id="KW-0505">Motor protein</keyword>
<dbReference type="GO" id="GO:0005859">
    <property type="term" value="C:muscle myosin complex"/>
    <property type="evidence" value="ECO:0007669"/>
    <property type="project" value="TreeGrafter"/>
</dbReference>
<proteinExistence type="predicted"/>
<comment type="subunit">
    <text evidence="1">Myosin is a hexamer of 2 heavy chains and 4 light chains.</text>
</comment>
<dbReference type="EMBL" id="BLKM01012228">
    <property type="protein sequence ID" value="GFG35971.1"/>
    <property type="molecule type" value="Genomic_DNA"/>
</dbReference>
<keyword evidence="6" id="KW-0514">Muscle protein</keyword>
<dbReference type="InParanoid" id="A0A6L2PTN5"/>
<keyword evidence="4" id="KW-0518">Myosin</keyword>
<evidence type="ECO:0000256" key="1">
    <source>
        <dbReference type="ARBA" id="ARBA00011445"/>
    </source>
</evidence>
<evidence type="ECO:0000313" key="8">
    <source>
        <dbReference type="EMBL" id="GFG35971.1"/>
    </source>
</evidence>
<evidence type="ECO:0000256" key="6">
    <source>
        <dbReference type="ARBA" id="ARBA00023179"/>
    </source>
</evidence>
<dbReference type="PROSITE" id="PS50222">
    <property type="entry name" value="EF_HAND_2"/>
    <property type="match status" value="1"/>
</dbReference>
<feature type="domain" description="EF-hand" evidence="7">
    <location>
        <begin position="126"/>
        <end position="161"/>
    </location>
</feature>
<reference evidence="9" key="1">
    <citation type="submission" date="2020-01" db="EMBL/GenBank/DDBJ databases">
        <title>Draft genome sequence of the Termite Coptotermes fromosanus.</title>
        <authorList>
            <person name="Itakura S."/>
            <person name="Yosikawa Y."/>
            <person name="Umezawa K."/>
        </authorList>
    </citation>
    <scope>NUCLEOTIDE SEQUENCE [LARGE SCALE GENOMIC DNA]</scope>
</reference>
<keyword evidence="3" id="KW-0677">Repeat</keyword>
<dbReference type="InterPro" id="IPR002048">
    <property type="entry name" value="EF_hand_dom"/>
</dbReference>
<dbReference type="OrthoDB" id="26525at2759"/>
<organism evidence="8 9">
    <name type="scientific">Coptotermes formosanus</name>
    <name type="common">Formosan subterranean termite</name>
    <dbReference type="NCBI Taxonomy" id="36987"/>
    <lineage>
        <taxon>Eukaryota</taxon>
        <taxon>Metazoa</taxon>
        <taxon>Ecdysozoa</taxon>
        <taxon>Arthropoda</taxon>
        <taxon>Hexapoda</taxon>
        <taxon>Insecta</taxon>
        <taxon>Pterygota</taxon>
        <taxon>Neoptera</taxon>
        <taxon>Polyneoptera</taxon>
        <taxon>Dictyoptera</taxon>
        <taxon>Blattodea</taxon>
        <taxon>Blattoidea</taxon>
        <taxon>Termitoidae</taxon>
        <taxon>Rhinotermitidae</taxon>
        <taxon>Coptotermes</taxon>
    </lineage>
</organism>
<dbReference type="InterPro" id="IPR011992">
    <property type="entry name" value="EF-hand-dom_pair"/>
</dbReference>
<evidence type="ECO:0000313" key="9">
    <source>
        <dbReference type="Proteomes" id="UP000502823"/>
    </source>
</evidence>
<accession>A0A6L2PTN5</accession>
<evidence type="ECO:0000256" key="2">
    <source>
        <dbReference type="ARBA" id="ARBA00019148"/>
    </source>
</evidence>
<gene>
    <name evidence="8" type="ORF">Cfor_02935</name>
</gene>
<evidence type="ECO:0000259" key="7">
    <source>
        <dbReference type="PROSITE" id="PS50222"/>
    </source>
</evidence>
<dbReference type="AlphaFoldDB" id="A0A6L2PTN5"/>
<dbReference type="PANTHER" id="PTHR23048:SF33">
    <property type="entry name" value="MYOSIN LIGHT CHAIN ALKALI"/>
    <property type="match status" value="1"/>
</dbReference>
<dbReference type="FunCoup" id="A0A6L2PTN5">
    <property type="interactions" value="12"/>
</dbReference>
<dbReference type="FunFam" id="1.10.238.10:FF:000001">
    <property type="entry name" value="Calmodulin 1"/>
    <property type="match status" value="1"/>
</dbReference>
<protein>
    <recommendedName>
        <fullName evidence="2">Myosin light chain alkali</fullName>
    </recommendedName>
</protein>
<name>A0A6L2PTN5_COPFO</name>
<keyword evidence="9" id="KW-1185">Reference proteome</keyword>
<dbReference type="GO" id="GO:0005509">
    <property type="term" value="F:calcium ion binding"/>
    <property type="evidence" value="ECO:0007669"/>
    <property type="project" value="InterPro"/>
</dbReference>
<dbReference type="InterPro" id="IPR050230">
    <property type="entry name" value="CALM/Myosin/TropC-like"/>
</dbReference>
<dbReference type="Gene3D" id="1.10.238.10">
    <property type="entry name" value="EF-hand"/>
    <property type="match status" value="2"/>
</dbReference>
<dbReference type="SUPFAM" id="SSF47473">
    <property type="entry name" value="EF-hand"/>
    <property type="match status" value="1"/>
</dbReference>
<sequence length="217" mass="24616">MDEKKILPRWCHRIPEAYSQLITVIFCGVASIVLSMDETTSSPFFIRSHNPPSVPGATFAFSIYDFEGNGTVDAFYVGDILRGLNLNPTLAVIEKMGGTKKRNEKKLKVEDFLPIFGQVKKDKDVGSYEDFLECMKLYDKAEDGKMLLAELTHILLALGERLTDSEVQEIVKDCVEPEDEDGFTPYVRKYRFLSLFIARSSGPAPDTKRRHVTFFLM</sequence>